<dbReference type="STRING" id="745531.A0A0C3RT25"/>
<dbReference type="OrthoDB" id="540004at2759"/>
<protein>
    <recommendedName>
        <fullName evidence="3">Methyltransferase type 11 domain-containing protein</fullName>
    </recommendedName>
</protein>
<evidence type="ECO:0008006" key="3">
    <source>
        <dbReference type="Google" id="ProtNLM"/>
    </source>
</evidence>
<dbReference type="InterPro" id="IPR052356">
    <property type="entry name" value="Thiol_S-MT"/>
</dbReference>
<keyword evidence="2" id="KW-1185">Reference proteome</keyword>
<dbReference type="PANTHER" id="PTHR45036:SF1">
    <property type="entry name" value="METHYLTRANSFERASE LIKE 7A"/>
    <property type="match status" value="1"/>
</dbReference>
<name>A0A0C3RT25_PHLG1</name>
<dbReference type="EMBL" id="KN840604">
    <property type="protein sequence ID" value="KIP03696.1"/>
    <property type="molecule type" value="Genomic_DNA"/>
</dbReference>
<dbReference type="CDD" id="cd02440">
    <property type="entry name" value="AdoMet_MTases"/>
    <property type="match status" value="1"/>
</dbReference>
<dbReference type="InterPro" id="IPR029063">
    <property type="entry name" value="SAM-dependent_MTases_sf"/>
</dbReference>
<dbReference type="AlphaFoldDB" id="A0A0C3RT25"/>
<accession>A0A0C3RT25</accession>
<reference evidence="1 2" key="1">
    <citation type="journal article" date="2014" name="PLoS Genet.">
        <title>Analysis of the Phlebiopsis gigantea genome, transcriptome and secretome provides insight into its pioneer colonization strategies of wood.</title>
        <authorList>
            <person name="Hori C."/>
            <person name="Ishida T."/>
            <person name="Igarashi K."/>
            <person name="Samejima M."/>
            <person name="Suzuki H."/>
            <person name="Master E."/>
            <person name="Ferreira P."/>
            <person name="Ruiz-Duenas F.J."/>
            <person name="Held B."/>
            <person name="Canessa P."/>
            <person name="Larrondo L.F."/>
            <person name="Schmoll M."/>
            <person name="Druzhinina I.S."/>
            <person name="Kubicek C.P."/>
            <person name="Gaskell J.A."/>
            <person name="Kersten P."/>
            <person name="St John F."/>
            <person name="Glasner J."/>
            <person name="Sabat G."/>
            <person name="Splinter BonDurant S."/>
            <person name="Syed K."/>
            <person name="Yadav J."/>
            <person name="Mgbeahuruike A.C."/>
            <person name="Kovalchuk A."/>
            <person name="Asiegbu F.O."/>
            <person name="Lackner G."/>
            <person name="Hoffmeister D."/>
            <person name="Rencoret J."/>
            <person name="Gutierrez A."/>
            <person name="Sun H."/>
            <person name="Lindquist E."/>
            <person name="Barry K."/>
            <person name="Riley R."/>
            <person name="Grigoriev I.V."/>
            <person name="Henrissat B."/>
            <person name="Kues U."/>
            <person name="Berka R.M."/>
            <person name="Martinez A.T."/>
            <person name="Covert S.F."/>
            <person name="Blanchette R.A."/>
            <person name="Cullen D."/>
        </authorList>
    </citation>
    <scope>NUCLEOTIDE SEQUENCE [LARGE SCALE GENOMIC DNA]</scope>
    <source>
        <strain evidence="1 2">11061_1 CR5-6</strain>
    </source>
</reference>
<dbReference type="Gene3D" id="3.40.50.150">
    <property type="entry name" value="Vaccinia Virus protein VP39"/>
    <property type="match status" value="1"/>
</dbReference>
<evidence type="ECO:0000313" key="2">
    <source>
        <dbReference type="Proteomes" id="UP000053257"/>
    </source>
</evidence>
<dbReference type="SUPFAM" id="SSF53335">
    <property type="entry name" value="S-adenosyl-L-methionine-dependent methyltransferases"/>
    <property type="match status" value="1"/>
</dbReference>
<evidence type="ECO:0000313" key="1">
    <source>
        <dbReference type="EMBL" id="KIP03696.1"/>
    </source>
</evidence>
<dbReference type="Pfam" id="PF13489">
    <property type="entry name" value="Methyltransf_23"/>
    <property type="match status" value="1"/>
</dbReference>
<gene>
    <name evidence="1" type="ORF">PHLGIDRAFT_77158</name>
</gene>
<proteinExistence type="predicted"/>
<organism evidence="1 2">
    <name type="scientific">Phlebiopsis gigantea (strain 11061_1 CR5-6)</name>
    <name type="common">White-rot fungus</name>
    <name type="synonym">Peniophora gigantea</name>
    <dbReference type="NCBI Taxonomy" id="745531"/>
    <lineage>
        <taxon>Eukaryota</taxon>
        <taxon>Fungi</taxon>
        <taxon>Dikarya</taxon>
        <taxon>Basidiomycota</taxon>
        <taxon>Agaricomycotina</taxon>
        <taxon>Agaricomycetes</taxon>
        <taxon>Polyporales</taxon>
        <taxon>Phanerochaetaceae</taxon>
        <taxon>Phlebiopsis</taxon>
    </lineage>
</organism>
<sequence>MTHVWAKFGKGTEENTRGLKTSLISSNAYGIVLDLGAGYGNTAHYLDRTDVTKYVALEPNLNMHAEIRANANQAGFTEEDGTLLIIAYGAEEPNLINSALGGAHAVDTLVSILTLCGVPEPQEVMRGLVGEVLKPGGQVLFYEHVLSRRADVAWWQRFWTPIWRCAFDGCCLDRPTDIWLEELDVWESRDVWSKEDEPEEHLWWHRGGKLVKRS</sequence>
<dbReference type="Proteomes" id="UP000053257">
    <property type="component" value="Unassembled WGS sequence"/>
</dbReference>
<dbReference type="PANTHER" id="PTHR45036">
    <property type="entry name" value="METHYLTRANSFERASE LIKE 7B"/>
    <property type="match status" value="1"/>
</dbReference>
<dbReference type="HOGENOM" id="CLU_037990_6_2_1"/>